<reference evidence="1" key="1">
    <citation type="journal article" date="2015" name="Genome Biol. Evol.">
        <title>Organellar Genomes of White Spruce (Picea glauca): Assembly and Annotation.</title>
        <authorList>
            <person name="Jackman S.D."/>
            <person name="Warren R.L."/>
            <person name="Gibb E.A."/>
            <person name="Vandervalk B.P."/>
            <person name="Mohamadi H."/>
            <person name="Chu J."/>
            <person name="Raymond A."/>
            <person name="Pleasance S."/>
            <person name="Coope R."/>
            <person name="Wildung M.R."/>
            <person name="Ritland C.E."/>
            <person name="Bousquet J."/>
            <person name="Jones S.J."/>
            <person name="Bohlmann J."/>
            <person name="Birol I."/>
        </authorList>
    </citation>
    <scope>NUCLEOTIDE SEQUENCE [LARGE SCALE GENOMIC DNA]</scope>
    <source>
        <tissue evidence="1">Flushing bud</tissue>
    </source>
</reference>
<sequence length="54" mass="6175">MSSLREKYSLKFDTVKVFWVGPIFLPLKACLYEGRVDPDLNQDHSGPCLTALFK</sequence>
<dbReference type="EMBL" id="LKAM01000001">
    <property type="protein sequence ID" value="KUM50357.1"/>
    <property type="molecule type" value="Genomic_DNA"/>
</dbReference>
<name>A0A101M3Q3_PICGL</name>
<keyword evidence="1" id="KW-0496">Mitochondrion</keyword>
<accession>A0A101M3Q3</accession>
<geneLocation type="mitochondrion" evidence="1"/>
<protein>
    <submittedName>
        <fullName evidence="1">Uncharacterized protein</fullName>
    </submittedName>
</protein>
<comment type="caution">
    <text evidence="1">The sequence shown here is derived from an EMBL/GenBank/DDBJ whole genome shotgun (WGS) entry which is preliminary data.</text>
</comment>
<dbReference type="AlphaFoldDB" id="A0A101M3Q3"/>
<organism evidence="1">
    <name type="scientific">Picea glauca</name>
    <name type="common">White spruce</name>
    <name type="synonym">Pinus glauca</name>
    <dbReference type="NCBI Taxonomy" id="3330"/>
    <lineage>
        <taxon>Eukaryota</taxon>
        <taxon>Viridiplantae</taxon>
        <taxon>Streptophyta</taxon>
        <taxon>Embryophyta</taxon>
        <taxon>Tracheophyta</taxon>
        <taxon>Spermatophyta</taxon>
        <taxon>Pinopsida</taxon>
        <taxon>Pinidae</taxon>
        <taxon>Conifers I</taxon>
        <taxon>Pinales</taxon>
        <taxon>Pinaceae</taxon>
        <taxon>Picea</taxon>
    </lineage>
</organism>
<gene>
    <name evidence="1" type="ORF">ABT39_MTgene200</name>
</gene>
<proteinExistence type="predicted"/>
<evidence type="ECO:0000313" key="1">
    <source>
        <dbReference type="EMBL" id="KUM50357.1"/>
    </source>
</evidence>